<dbReference type="GeneID" id="63744945"/>
<dbReference type="InterPro" id="IPR006598">
    <property type="entry name" value="CAP10"/>
</dbReference>
<evidence type="ECO:0000313" key="4">
    <source>
        <dbReference type="Proteomes" id="UP000184383"/>
    </source>
</evidence>
<accession>A0A1L9R4R8</accession>
<dbReference type="InterPro" id="IPR051091">
    <property type="entry name" value="O-Glucosyltr/Glycosyltrsf_90"/>
</dbReference>
<reference evidence="4" key="1">
    <citation type="journal article" date="2017" name="Genome Biol.">
        <title>Comparative genomics reveals high biological diversity and specific adaptations in the industrially and medically important fungal genus Aspergillus.</title>
        <authorList>
            <person name="de Vries R.P."/>
            <person name="Riley R."/>
            <person name="Wiebenga A."/>
            <person name="Aguilar-Osorio G."/>
            <person name="Amillis S."/>
            <person name="Uchima C.A."/>
            <person name="Anderluh G."/>
            <person name="Asadollahi M."/>
            <person name="Askin M."/>
            <person name="Barry K."/>
            <person name="Battaglia E."/>
            <person name="Bayram O."/>
            <person name="Benocci T."/>
            <person name="Braus-Stromeyer S.A."/>
            <person name="Caldana C."/>
            <person name="Canovas D."/>
            <person name="Cerqueira G.C."/>
            <person name="Chen F."/>
            <person name="Chen W."/>
            <person name="Choi C."/>
            <person name="Clum A."/>
            <person name="Dos Santos R.A."/>
            <person name="Damasio A.R."/>
            <person name="Diallinas G."/>
            <person name="Emri T."/>
            <person name="Fekete E."/>
            <person name="Flipphi M."/>
            <person name="Freyberg S."/>
            <person name="Gallo A."/>
            <person name="Gournas C."/>
            <person name="Habgood R."/>
            <person name="Hainaut M."/>
            <person name="Harispe M.L."/>
            <person name="Henrissat B."/>
            <person name="Hilden K.S."/>
            <person name="Hope R."/>
            <person name="Hossain A."/>
            <person name="Karabika E."/>
            <person name="Karaffa L."/>
            <person name="Karanyi Z."/>
            <person name="Krasevec N."/>
            <person name="Kuo A."/>
            <person name="Kusch H."/>
            <person name="LaButti K."/>
            <person name="Lagendijk E.L."/>
            <person name="Lapidus A."/>
            <person name="Levasseur A."/>
            <person name="Lindquist E."/>
            <person name="Lipzen A."/>
            <person name="Logrieco A.F."/>
            <person name="MacCabe A."/>
            <person name="Maekelae M.R."/>
            <person name="Malavazi I."/>
            <person name="Melin P."/>
            <person name="Meyer V."/>
            <person name="Mielnichuk N."/>
            <person name="Miskei M."/>
            <person name="Molnar A.P."/>
            <person name="Mule G."/>
            <person name="Ngan C.Y."/>
            <person name="Orejas M."/>
            <person name="Orosz E."/>
            <person name="Ouedraogo J.P."/>
            <person name="Overkamp K.M."/>
            <person name="Park H.-S."/>
            <person name="Perrone G."/>
            <person name="Piumi F."/>
            <person name="Punt P.J."/>
            <person name="Ram A.F."/>
            <person name="Ramon A."/>
            <person name="Rauscher S."/>
            <person name="Record E."/>
            <person name="Riano-Pachon D.M."/>
            <person name="Robert V."/>
            <person name="Roehrig J."/>
            <person name="Ruller R."/>
            <person name="Salamov A."/>
            <person name="Salih N.S."/>
            <person name="Samson R.A."/>
            <person name="Sandor E."/>
            <person name="Sanguinetti M."/>
            <person name="Schuetze T."/>
            <person name="Sepcic K."/>
            <person name="Shelest E."/>
            <person name="Sherlock G."/>
            <person name="Sophianopoulou V."/>
            <person name="Squina F.M."/>
            <person name="Sun H."/>
            <person name="Susca A."/>
            <person name="Todd R.B."/>
            <person name="Tsang A."/>
            <person name="Unkles S.E."/>
            <person name="van de Wiele N."/>
            <person name="van Rossen-Uffink D."/>
            <person name="Oliveira J.V."/>
            <person name="Vesth T.C."/>
            <person name="Visser J."/>
            <person name="Yu J.-H."/>
            <person name="Zhou M."/>
            <person name="Andersen M.R."/>
            <person name="Archer D.B."/>
            <person name="Baker S.E."/>
            <person name="Benoit I."/>
            <person name="Brakhage A.A."/>
            <person name="Braus G.H."/>
            <person name="Fischer R."/>
            <person name="Frisvad J.C."/>
            <person name="Goldman G.H."/>
            <person name="Houbraken J."/>
            <person name="Oakley B."/>
            <person name="Pocsi I."/>
            <person name="Scazzocchio C."/>
            <person name="Seiboth B."/>
            <person name="vanKuyk P.A."/>
            <person name="Wortman J."/>
            <person name="Dyer P.S."/>
            <person name="Grigoriev I.V."/>
        </authorList>
    </citation>
    <scope>NUCLEOTIDE SEQUENCE [LARGE SCALE GENOMIC DNA]</scope>
    <source>
        <strain evidence="4">DTO 134E9</strain>
    </source>
</reference>
<gene>
    <name evidence="3" type="ORF">ASPWEDRAFT_121624</name>
</gene>
<dbReference type="PANTHER" id="PTHR12203">
    <property type="entry name" value="KDEL LYS-ASP-GLU-LEU CONTAINING - RELATED"/>
    <property type="match status" value="1"/>
</dbReference>
<dbReference type="Proteomes" id="UP000184383">
    <property type="component" value="Unassembled WGS sequence"/>
</dbReference>
<keyword evidence="1" id="KW-1133">Transmembrane helix</keyword>
<sequence length="632" mass="72741">MSVALRSLRIRLRKLAQWLELDNIGLPWQRHERYSSVATNSKRPQSSFFRANRLCIVAIPAVLILFILFAFADPRVPILYKPLPLSEDAPCDHPVLRLATESEKTFNATVKRQSKSLSEAVTEYKRRYNMPPPPNFDKWYEFAKARDTVLIDEYDTIYHSLLPFWGIKPSVLRARARENLGRDNGLMGVSVRQGAPIYLSDGQGDFQPSATMAMIQTFSQWLPDMDLGFNAHDEPRVVVPHDELDQMVKRGREAQFRLNSNRQPEGNFSRTPKELAEPIERVNQTRFAQIDRQETWLLLRLSCPVDSPARSLDGDGTDNSTDFALGPLGFISNHTAFGDICQSPSLRHRLGVFDRPNSCRITQELSPVFSMSKLSSSQDIPYPSPWYYGDQTVYDDDLAVNWEDKIPQMYWRGSTTSGYSDLGAWRNQLRQQVIAKLAHPWNTTQIYQEANETSACKAHGKKGWERTDVAAVEYQQFFNTNFTEVKQCAEGDCNDQLAFFDLAHLDNQGDAWKFRYLLDMDGNAYSGRFYAFLRSNSLPLKLAYFQEWHADTLIPWVHYVPVSHETTEYVELIRYFENDAEGQEIARHMASAGRDWAKTSLTKANMEVYMFRLLLEYGRIVDDNRENIGYYG</sequence>
<keyword evidence="1" id="KW-0472">Membrane</keyword>
<dbReference type="OrthoDB" id="541052at2759"/>
<dbReference type="RefSeq" id="XP_040683575.1">
    <property type="nucleotide sequence ID" value="XM_040829097.1"/>
</dbReference>
<proteinExistence type="predicted"/>
<dbReference type="EMBL" id="KV878218">
    <property type="protein sequence ID" value="OJJ29898.1"/>
    <property type="molecule type" value="Genomic_DNA"/>
</dbReference>
<feature type="domain" description="Glycosyl transferase CAP10" evidence="2">
    <location>
        <begin position="342"/>
        <end position="624"/>
    </location>
</feature>
<keyword evidence="4" id="KW-1185">Reference proteome</keyword>
<dbReference type="VEuPathDB" id="FungiDB:ASPWEDRAFT_121624"/>
<protein>
    <recommendedName>
        <fullName evidence="2">Glycosyl transferase CAP10 domain-containing protein</fullName>
    </recommendedName>
</protein>
<dbReference type="PANTHER" id="PTHR12203:SF104">
    <property type="entry name" value="PROTEIN CAP1, PUTATIVE (AFU_ORTHOLOGUE AFUA_1G05595)-RELATED"/>
    <property type="match status" value="1"/>
</dbReference>
<name>A0A1L9R4R8_ASPWE</name>
<organism evidence="3 4">
    <name type="scientific">Aspergillus wentii DTO 134E9</name>
    <dbReference type="NCBI Taxonomy" id="1073089"/>
    <lineage>
        <taxon>Eukaryota</taxon>
        <taxon>Fungi</taxon>
        <taxon>Dikarya</taxon>
        <taxon>Ascomycota</taxon>
        <taxon>Pezizomycotina</taxon>
        <taxon>Eurotiomycetes</taxon>
        <taxon>Eurotiomycetidae</taxon>
        <taxon>Eurotiales</taxon>
        <taxon>Aspergillaceae</taxon>
        <taxon>Aspergillus</taxon>
        <taxon>Aspergillus subgen. Cremei</taxon>
    </lineage>
</organism>
<keyword evidence="1" id="KW-0812">Transmembrane</keyword>
<evidence type="ECO:0000313" key="3">
    <source>
        <dbReference type="EMBL" id="OJJ29898.1"/>
    </source>
</evidence>
<dbReference type="SMART" id="SM00672">
    <property type="entry name" value="CAP10"/>
    <property type="match status" value="1"/>
</dbReference>
<evidence type="ECO:0000259" key="2">
    <source>
        <dbReference type="SMART" id="SM00672"/>
    </source>
</evidence>
<evidence type="ECO:0000256" key="1">
    <source>
        <dbReference type="SAM" id="Phobius"/>
    </source>
</evidence>
<feature type="transmembrane region" description="Helical" evidence="1">
    <location>
        <begin position="51"/>
        <end position="72"/>
    </location>
</feature>
<dbReference type="Pfam" id="PF05686">
    <property type="entry name" value="Glyco_transf_90"/>
    <property type="match status" value="1"/>
</dbReference>
<dbReference type="AlphaFoldDB" id="A0A1L9R4R8"/>